<comment type="caution">
    <text evidence="1">The sequence shown here is derived from an EMBL/GenBank/DDBJ whole genome shotgun (WGS) entry which is preliminary data.</text>
</comment>
<dbReference type="AlphaFoldDB" id="A0A8X6NPJ6"/>
<evidence type="ECO:0000313" key="2">
    <source>
        <dbReference type="Proteomes" id="UP000887013"/>
    </source>
</evidence>
<keyword evidence="2" id="KW-1185">Reference proteome</keyword>
<sequence>MSRKKKLSLQEAFNFLQSLPSESSDALSDDSSDEEFTANNLLEFSSDSYVAYKGLRENISSLEYRSWVTIGLLTKSKEQPKRKGRPNQMAMRKFSVQTRGGKGACLFLQIFAQKIVDVIGPLLFQIGVVANFVL</sequence>
<dbReference type="EMBL" id="BMAW01012166">
    <property type="protein sequence ID" value="GFT27246.1"/>
    <property type="molecule type" value="Genomic_DNA"/>
</dbReference>
<organism evidence="1 2">
    <name type="scientific">Nephila pilipes</name>
    <name type="common">Giant wood spider</name>
    <name type="synonym">Nephila maculata</name>
    <dbReference type="NCBI Taxonomy" id="299642"/>
    <lineage>
        <taxon>Eukaryota</taxon>
        <taxon>Metazoa</taxon>
        <taxon>Ecdysozoa</taxon>
        <taxon>Arthropoda</taxon>
        <taxon>Chelicerata</taxon>
        <taxon>Arachnida</taxon>
        <taxon>Araneae</taxon>
        <taxon>Araneomorphae</taxon>
        <taxon>Entelegynae</taxon>
        <taxon>Araneoidea</taxon>
        <taxon>Nephilidae</taxon>
        <taxon>Nephila</taxon>
    </lineage>
</organism>
<protein>
    <submittedName>
        <fullName evidence="1">Uncharacterized protein</fullName>
    </submittedName>
</protein>
<proteinExistence type="predicted"/>
<evidence type="ECO:0000313" key="1">
    <source>
        <dbReference type="EMBL" id="GFT27246.1"/>
    </source>
</evidence>
<accession>A0A8X6NPJ6</accession>
<name>A0A8X6NPJ6_NEPPI</name>
<dbReference type="OrthoDB" id="10592071at2759"/>
<gene>
    <name evidence="1" type="ORF">NPIL_554231</name>
</gene>
<dbReference type="Proteomes" id="UP000887013">
    <property type="component" value="Unassembled WGS sequence"/>
</dbReference>
<reference evidence="1" key="1">
    <citation type="submission" date="2020-08" db="EMBL/GenBank/DDBJ databases">
        <title>Multicomponent nature underlies the extraordinary mechanical properties of spider dragline silk.</title>
        <authorList>
            <person name="Kono N."/>
            <person name="Nakamura H."/>
            <person name="Mori M."/>
            <person name="Yoshida Y."/>
            <person name="Ohtoshi R."/>
            <person name="Malay A.D."/>
            <person name="Moran D.A.P."/>
            <person name="Tomita M."/>
            <person name="Numata K."/>
            <person name="Arakawa K."/>
        </authorList>
    </citation>
    <scope>NUCLEOTIDE SEQUENCE</scope>
</reference>